<proteinExistence type="predicted"/>
<sequence>MDCDGLKKALFIDTDGTIFGYRGSGFSQADYLWGDQQHGVGDFR</sequence>
<reference evidence="1" key="1">
    <citation type="submission" date="2021-02" db="EMBL/GenBank/DDBJ databases">
        <authorList>
            <person name="Nowell W R."/>
        </authorList>
    </citation>
    <scope>NUCLEOTIDE SEQUENCE</scope>
</reference>
<gene>
    <name evidence="1" type="ORF">BYL167_LOCUS42716</name>
</gene>
<dbReference type="Proteomes" id="UP000681967">
    <property type="component" value="Unassembled WGS sequence"/>
</dbReference>
<dbReference type="EMBL" id="CAJOBH010111645">
    <property type="protein sequence ID" value="CAF4664414.1"/>
    <property type="molecule type" value="Genomic_DNA"/>
</dbReference>
<feature type="non-terminal residue" evidence="1">
    <location>
        <position position="1"/>
    </location>
</feature>
<evidence type="ECO:0000313" key="2">
    <source>
        <dbReference type="Proteomes" id="UP000681967"/>
    </source>
</evidence>
<evidence type="ECO:0000313" key="1">
    <source>
        <dbReference type="EMBL" id="CAF4664414.1"/>
    </source>
</evidence>
<protein>
    <submittedName>
        <fullName evidence="1">Uncharacterized protein</fullName>
    </submittedName>
</protein>
<name>A0A8S2ZV50_9BILA</name>
<comment type="caution">
    <text evidence="1">The sequence shown here is derived from an EMBL/GenBank/DDBJ whole genome shotgun (WGS) entry which is preliminary data.</text>
</comment>
<organism evidence="1 2">
    <name type="scientific">Rotaria magnacalcarata</name>
    <dbReference type="NCBI Taxonomy" id="392030"/>
    <lineage>
        <taxon>Eukaryota</taxon>
        <taxon>Metazoa</taxon>
        <taxon>Spiralia</taxon>
        <taxon>Gnathifera</taxon>
        <taxon>Rotifera</taxon>
        <taxon>Eurotatoria</taxon>
        <taxon>Bdelloidea</taxon>
        <taxon>Philodinida</taxon>
        <taxon>Philodinidae</taxon>
        <taxon>Rotaria</taxon>
    </lineage>
</organism>
<dbReference type="AlphaFoldDB" id="A0A8S2ZV50"/>
<accession>A0A8S2ZV50</accession>